<accession>A0ACC6AQH4</accession>
<reference evidence="1" key="1">
    <citation type="submission" date="2022-03" db="EMBL/GenBank/DDBJ databases">
        <title>Interactions between chemoautotrophic and heterotrophic bacteria.</title>
        <authorList>
            <person name="Santoro A."/>
        </authorList>
    </citation>
    <scope>NUCLEOTIDE SEQUENCE</scope>
    <source>
        <strain evidence="1">Nb-106</strain>
    </source>
</reference>
<dbReference type="Proteomes" id="UP001205486">
    <property type="component" value="Unassembled WGS sequence"/>
</dbReference>
<dbReference type="EMBL" id="JALJZS010000006">
    <property type="protein sequence ID" value="MCP2001372.1"/>
    <property type="molecule type" value="Genomic_DNA"/>
</dbReference>
<proteinExistence type="predicted"/>
<protein>
    <submittedName>
        <fullName evidence="1">Uncharacterized protein</fullName>
    </submittedName>
</protein>
<name>A0ACC6AQH4_NITWI</name>
<gene>
    <name evidence="1" type="ORF">J2S34_003858</name>
</gene>
<evidence type="ECO:0000313" key="2">
    <source>
        <dbReference type="Proteomes" id="UP001205486"/>
    </source>
</evidence>
<evidence type="ECO:0000313" key="1">
    <source>
        <dbReference type="EMBL" id="MCP2001372.1"/>
    </source>
</evidence>
<keyword evidence="2" id="KW-1185">Reference proteome</keyword>
<comment type="caution">
    <text evidence="1">The sequence shown here is derived from an EMBL/GenBank/DDBJ whole genome shotgun (WGS) entry which is preliminary data.</text>
</comment>
<sequence>MRGMMNMMGEMNKMMENCIRMMQTRDDARTRTHGRKTVVVSTGRTRQLTKLAAGRISVHLSARKLSSVCPTEITRPAVGYPPPDGHRHLAAAGLVVIATTHLRMAHTRACLDVVRRNNESKNTERGIGLKWKLASRNGSGYGPTPC</sequence>
<organism evidence="1 2">
    <name type="scientific">Nitrobacter winogradskyi</name>
    <name type="common">Nitrobacter agilis</name>
    <dbReference type="NCBI Taxonomy" id="913"/>
    <lineage>
        <taxon>Bacteria</taxon>
        <taxon>Pseudomonadati</taxon>
        <taxon>Pseudomonadota</taxon>
        <taxon>Alphaproteobacteria</taxon>
        <taxon>Hyphomicrobiales</taxon>
        <taxon>Nitrobacteraceae</taxon>
        <taxon>Nitrobacter</taxon>
    </lineage>
</organism>